<reference evidence="6" key="1">
    <citation type="journal article" date="2016" name="Nat. Genet.">
        <title>A high-quality carrot genome assembly provides new insights into carotenoid accumulation and asterid genome evolution.</title>
        <authorList>
            <person name="Iorizzo M."/>
            <person name="Ellison S."/>
            <person name="Senalik D."/>
            <person name="Zeng P."/>
            <person name="Satapoomin P."/>
            <person name="Huang J."/>
            <person name="Bowman M."/>
            <person name="Iovene M."/>
            <person name="Sanseverino W."/>
            <person name="Cavagnaro P."/>
            <person name="Yildiz M."/>
            <person name="Macko-Podgorni A."/>
            <person name="Moranska E."/>
            <person name="Grzebelus E."/>
            <person name="Grzebelus D."/>
            <person name="Ashrafi H."/>
            <person name="Zheng Z."/>
            <person name="Cheng S."/>
            <person name="Spooner D."/>
            <person name="Van Deynze A."/>
            <person name="Simon P."/>
        </authorList>
    </citation>
    <scope>NUCLEOTIDE SEQUENCE</scope>
    <source>
        <tissue evidence="6">Leaf</tissue>
    </source>
</reference>
<dbReference type="InterPro" id="IPR058192">
    <property type="entry name" value="WHD_ROQ1-like"/>
</dbReference>
<dbReference type="InterPro" id="IPR042197">
    <property type="entry name" value="Apaf_helical"/>
</dbReference>
<dbReference type="EMBL" id="CP093343">
    <property type="protein sequence ID" value="WOG85575.1"/>
    <property type="molecule type" value="Genomic_DNA"/>
</dbReference>
<dbReference type="SUPFAM" id="SSF52200">
    <property type="entry name" value="Toll/Interleukin receptor TIR domain"/>
    <property type="match status" value="1"/>
</dbReference>
<proteinExistence type="predicted"/>
<dbReference type="GO" id="GO:0007165">
    <property type="term" value="P:signal transduction"/>
    <property type="evidence" value="ECO:0007669"/>
    <property type="project" value="InterPro"/>
</dbReference>
<sequence length="1090" mass="122768">MASASNNQASSSSSSTLHPTKWDVFLSFRGKDTRYTFTDYLYHSLQRNGIKTFRDAPNIRSGEIITSALFQAIQDSKIYIVVLSQNFASSQYCLDELVEILSCRGKLDRLLIPVFYCIEPSVVKYQTGSYGEAFRKHGNYHGPDLLDKWRATLRKVGEFSGYHVRENTSQVAIIDEIVDRILLEINPVTLDVAKYPVGLDTRVKDITALLSNDTKCVNRIGIHGMGGVGKTTLAKAVYNQNYHRFQGGCFLANVKDVLETRKGLICLQQKLISDVLKCKNITIDNVDQGIEVIRARICSTKILIVIDDLDNSAPLEYLEGPFAFGSAIIITTRYEDLLDSIEVEAKYKVKELGDADSRRLFIQHAFADNNISDTFMELSKEILEHAGGLPLALKVCGSNLLNQSEEGWRWFIDKLRRVSLDDVEKKLLISFDALKLVDPMLQDIFLDIACFFIGDKAKEVVQIMETCYTFSNRNIDILKKRDLLSINDRDELEMHDLLRDMGRKISCNNSPDEPGKHSRLWVTEDIYDLLKNDKGTEAVEGIIFGTGTLVNNLPPDIFSHHRAIFDHFTTDTFQRMSKLKFLHLEYVKLTGSFEHSFKDLRWLHWKFCPLKCLPSDFYLQRLVMLELPHSKLTTIWKINRIPHVFENLKTLNMSHSLDLITTSDLTRLPYLETLNLEGCESLKELHISIGSLVRLVSLNLQFCVKLKSLPDSICNLTALKCLNIARCSSLKALPTNLGNIGSLEELNAKWLTINKLPHSIGLLGNLIELKLCFCGNLETLPDTICNLRTLKILYIDGSCRLKALPEELGNLESLVELKAENLIVSKLPDSIGRLSKLIELNLSCCSKLESLPETVCNLRSLKILDIGWCSSVKALPTELGNLESLIELKAMRLTVPKLPDSIGRLSKLVKLNLSVSEKLKTLPDSICNLRSLKILDIDDCHMLEALPTELGNLESLVGFKAERIKVLKLPDSIGHIRSLENIWLKGCFNLLSIAELPSNLKLLSLEGCNSMETLPNLSNMKQLEELNLTGCSVLTEIQGLEDLSSIKTLHLGGCDSSMLADTFTKHFFQVCLISNSSLKFIRYSSLYTLK</sequence>
<organism evidence="6 7">
    <name type="scientific">Daucus carota subsp. sativus</name>
    <name type="common">Carrot</name>
    <dbReference type="NCBI Taxonomy" id="79200"/>
    <lineage>
        <taxon>Eukaryota</taxon>
        <taxon>Viridiplantae</taxon>
        <taxon>Streptophyta</taxon>
        <taxon>Embryophyta</taxon>
        <taxon>Tracheophyta</taxon>
        <taxon>Spermatophyta</taxon>
        <taxon>Magnoliopsida</taxon>
        <taxon>eudicotyledons</taxon>
        <taxon>Gunneridae</taxon>
        <taxon>Pentapetalae</taxon>
        <taxon>asterids</taxon>
        <taxon>campanulids</taxon>
        <taxon>Apiales</taxon>
        <taxon>Apiaceae</taxon>
        <taxon>Apioideae</taxon>
        <taxon>Scandiceae</taxon>
        <taxon>Daucinae</taxon>
        <taxon>Daucus</taxon>
        <taxon>Daucus sect. Daucus</taxon>
    </lineage>
</organism>
<dbReference type="InterPro" id="IPR027417">
    <property type="entry name" value="P-loop_NTPase"/>
</dbReference>
<dbReference type="Pfam" id="PF01582">
    <property type="entry name" value="TIR"/>
    <property type="match status" value="1"/>
</dbReference>
<dbReference type="Gene3D" id="3.40.50.10140">
    <property type="entry name" value="Toll/interleukin-1 receptor homology (TIR) domain"/>
    <property type="match status" value="1"/>
</dbReference>
<dbReference type="Gene3D" id="3.40.50.300">
    <property type="entry name" value="P-loop containing nucleotide triphosphate hydrolases"/>
    <property type="match status" value="1"/>
</dbReference>
<feature type="domain" description="TIR" evidence="5">
    <location>
        <begin position="20"/>
        <end position="185"/>
    </location>
</feature>
<evidence type="ECO:0000256" key="3">
    <source>
        <dbReference type="ARBA" id="ARBA00022821"/>
    </source>
</evidence>
<dbReference type="Proteomes" id="UP000077755">
    <property type="component" value="Chromosome 1"/>
</dbReference>
<dbReference type="SUPFAM" id="SSF52058">
    <property type="entry name" value="L domain-like"/>
    <property type="match status" value="2"/>
</dbReference>
<dbReference type="InterPro" id="IPR035897">
    <property type="entry name" value="Toll_tir_struct_dom_sf"/>
</dbReference>
<reference evidence="6" key="2">
    <citation type="submission" date="2022-03" db="EMBL/GenBank/DDBJ databases">
        <title>Draft title - Genomic analysis of global carrot germplasm unveils the trajectory of domestication and the origin of high carotenoid orange carrot.</title>
        <authorList>
            <person name="Iorizzo M."/>
            <person name="Ellison S."/>
            <person name="Senalik D."/>
            <person name="Macko-Podgorni A."/>
            <person name="Grzebelus D."/>
            <person name="Bostan H."/>
            <person name="Rolling W."/>
            <person name="Curaba J."/>
            <person name="Simon P."/>
        </authorList>
    </citation>
    <scope>NUCLEOTIDE SEQUENCE</scope>
    <source>
        <tissue evidence="6">Leaf</tissue>
    </source>
</reference>
<dbReference type="SUPFAM" id="SSF52540">
    <property type="entry name" value="P-loop containing nucleoside triphosphate hydrolases"/>
    <property type="match status" value="1"/>
</dbReference>
<dbReference type="InterPro" id="IPR003593">
    <property type="entry name" value="AAA+_ATPase"/>
</dbReference>
<dbReference type="GO" id="GO:0043531">
    <property type="term" value="F:ADP binding"/>
    <property type="evidence" value="ECO:0007669"/>
    <property type="project" value="InterPro"/>
</dbReference>
<dbReference type="InterPro" id="IPR000157">
    <property type="entry name" value="TIR_dom"/>
</dbReference>
<evidence type="ECO:0000313" key="7">
    <source>
        <dbReference type="Proteomes" id="UP000077755"/>
    </source>
</evidence>
<dbReference type="Gene3D" id="1.10.8.430">
    <property type="entry name" value="Helical domain of apoptotic protease-activating factors"/>
    <property type="match status" value="1"/>
</dbReference>
<dbReference type="InterPro" id="IPR002182">
    <property type="entry name" value="NB-ARC"/>
</dbReference>
<dbReference type="AlphaFoldDB" id="A0AAF1AMK1"/>
<evidence type="ECO:0000256" key="4">
    <source>
        <dbReference type="ARBA" id="ARBA00023027"/>
    </source>
</evidence>
<keyword evidence="3" id="KW-0611">Plant defense</keyword>
<keyword evidence="7" id="KW-1185">Reference proteome</keyword>
<dbReference type="Pfam" id="PF23282">
    <property type="entry name" value="WHD_ROQ1"/>
    <property type="match status" value="1"/>
</dbReference>
<dbReference type="SMART" id="SM00382">
    <property type="entry name" value="AAA"/>
    <property type="match status" value="1"/>
</dbReference>
<accession>A0AAF1AMK1</accession>
<dbReference type="InterPro" id="IPR055414">
    <property type="entry name" value="LRR_R13L4/SHOC2-like"/>
</dbReference>
<evidence type="ECO:0000313" key="6">
    <source>
        <dbReference type="EMBL" id="WOG85575.1"/>
    </source>
</evidence>
<dbReference type="PRINTS" id="PR00364">
    <property type="entry name" value="DISEASERSIST"/>
</dbReference>
<gene>
    <name evidence="6" type="ORF">DCAR_0104766</name>
</gene>
<keyword evidence="1" id="KW-0433">Leucine-rich repeat</keyword>
<dbReference type="InterPro" id="IPR032675">
    <property type="entry name" value="LRR_dom_sf"/>
</dbReference>
<dbReference type="PANTHER" id="PTHR11017">
    <property type="entry name" value="LEUCINE-RICH REPEAT-CONTAINING PROTEIN"/>
    <property type="match status" value="1"/>
</dbReference>
<dbReference type="SMART" id="SM00255">
    <property type="entry name" value="TIR"/>
    <property type="match status" value="1"/>
</dbReference>
<name>A0AAF1AMK1_DAUCS</name>
<evidence type="ECO:0000259" key="5">
    <source>
        <dbReference type="PROSITE" id="PS50104"/>
    </source>
</evidence>
<dbReference type="Pfam" id="PF00931">
    <property type="entry name" value="NB-ARC"/>
    <property type="match status" value="1"/>
</dbReference>
<dbReference type="GO" id="GO:0051707">
    <property type="term" value="P:response to other organism"/>
    <property type="evidence" value="ECO:0007669"/>
    <property type="project" value="UniProtKB-ARBA"/>
</dbReference>
<dbReference type="Gene3D" id="3.80.10.10">
    <property type="entry name" value="Ribonuclease Inhibitor"/>
    <property type="match status" value="3"/>
</dbReference>
<dbReference type="PROSITE" id="PS50104">
    <property type="entry name" value="TIR"/>
    <property type="match status" value="1"/>
</dbReference>
<evidence type="ECO:0000256" key="1">
    <source>
        <dbReference type="ARBA" id="ARBA00022614"/>
    </source>
</evidence>
<dbReference type="FunFam" id="3.40.50.10140:FF:000007">
    <property type="entry name" value="Disease resistance protein (TIR-NBS-LRR class)"/>
    <property type="match status" value="1"/>
</dbReference>
<evidence type="ECO:0000256" key="2">
    <source>
        <dbReference type="ARBA" id="ARBA00022737"/>
    </source>
</evidence>
<protein>
    <recommendedName>
        <fullName evidence="5">TIR domain-containing protein</fullName>
    </recommendedName>
</protein>
<dbReference type="GO" id="GO:0006952">
    <property type="term" value="P:defense response"/>
    <property type="evidence" value="ECO:0007669"/>
    <property type="project" value="UniProtKB-KW"/>
</dbReference>
<dbReference type="PANTHER" id="PTHR11017:SF271">
    <property type="entry name" value="DISEASE RESISTANCE PROTEIN (TIR-NBS-LRR CLASS) FAMILY"/>
    <property type="match status" value="1"/>
</dbReference>
<dbReference type="InterPro" id="IPR044974">
    <property type="entry name" value="Disease_R_plants"/>
</dbReference>
<keyword evidence="4" id="KW-0520">NAD</keyword>
<dbReference type="Pfam" id="PF23598">
    <property type="entry name" value="LRR_14"/>
    <property type="match status" value="1"/>
</dbReference>
<keyword evidence="2" id="KW-0677">Repeat</keyword>